<dbReference type="PROSITE" id="PS50151">
    <property type="entry name" value="UVR"/>
    <property type="match status" value="1"/>
</dbReference>
<keyword evidence="4 6" id="KW-0267">Excision nuclease</keyword>
<evidence type="ECO:0000256" key="5">
    <source>
        <dbReference type="ARBA" id="ARBA00023204"/>
    </source>
</evidence>
<dbReference type="SUPFAM" id="SSF47781">
    <property type="entry name" value="RuvA domain 2-like"/>
    <property type="match status" value="1"/>
</dbReference>
<evidence type="ECO:0000259" key="7">
    <source>
        <dbReference type="PROSITE" id="PS50151"/>
    </source>
</evidence>
<dbReference type="Pfam" id="PF02151">
    <property type="entry name" value="UVR"/>
    <property type="match status" value="1"/>
</dbReference>
<dbReference type="GO" id="GO:0003677">
    <property type="term" value="F:DNA binding"/>
    <property type="evidence" value="ECO:0007669"/>
    <property type="project" value="UniProtKB-UniRule"/>
</dbReference>
<dbReference type="FunFam" id="3.40.1440.10:FF:000001">
    <property type="entry name" value="UvrABC system protein C"/>
    <property type="match status" value="1"/>
</dbReference>
<comment type="function">
    <text evidence="6">The UvrABC repair system catalyzes the recognition and processing of DNA lesions. UvrC both incises the 5' and 3' sides of the lesion. The N-terminal half is responsible for the 3' incision and the C-terminal half is responsible for the 5' incision.</text>
</comment>
<dbReference type="InterPro" id="IPR036876">
    <property type="entry name" value="UVR_dom_sf"/>
</dbReference>
<dbReference type="EMBL" id="JASCXW010000035">
    <property type="protein sequence ID" value="MDI6453575.1"/>
    <property type="molecule type" value="Genomic_DNA"/>
</dbReference>
<dbReference type="Gene3D" id="4.10.860.10">
    <property type="entry name" value="UVR domain"/>
    <property type="match status" value="1"/>
</dbReference>
<keyword evidence="5 6" id="KW-0234">DNA repair</keyword>
<keyword evidence="1 6" id="KW-0963">Cytoplasm</keyword>
<sequence>MNLKDKIALIPTEPGCYLMKDHKDEVIYVGKAKNLKNRVKTYFTGAHNEKTTRLVSEIRDFSYVLTNSEHESLILEINLIKQYLPKYNIRLIDDKTYPYIEITEETHPKLQVVRQKDVKGRVFGPYPNVYSARETVRLLNRLYPLRKCDTMPKKACLYYHIGQCLAPCINPDVTYGDIIPEITKFLKGDTKEVLSKLEIEMTTASQEMAYEKAAEFRDMINHIQATTEKQIINLNDFKDRDAISFAYNKDDIALQILMMRQGKMIDQHQIVFAYVGDVIDSVVSYLQQFYELISPDELLFSNRFKLEDIEPYFGKKVSIPQKGDKKKLTDLASKNADYDLEHHFMLYRHKDEQKQKALDDLSELVNYNINHIEVFDNAQLFGTAPISALVVYKDGNFERKSYRKYHLKTTTNDDYQAMKEVTYRRYQKLLLEQGTFPDLILVDGGKGQLNAVKEVLDNLGLDIKIAGLKKNNKHTLEAIVYENEVIPLLKQSELYKLLLKISEEVHRFAIDFHRSTRDKKSISSPLDQIEGIGDKRKKALLSHFTSIDAIKNAADEELVSLGIPLKVAKKIKEDLA</sequence>
<evidence type="ECO:0000256" key="2">
    <source>
        <dbReference type="ARBA" id="ARBA00022763"/>
    </source>
</evidence>
<dbReference type="GO" id="GO:0005737">
    <property type="term" value="C:cytoplasm"/>
    <property type="evidence" value="ECO:0007669"/>
    <property type="project" value="UniProtKB-SubCell"/>
</dbReference>
<dbReference type="InterPro" id="IPR035901">
    <property type="entry name" value="GIY-YIG_endonuc_sf"/>
</dbReference>
<dbReference type="GO" id="GO:0006289">
    <property type="term" value="P:nucleotide-excision repair"/>
    <property type="evidence" value="ECO:0007669"/>
    <property type="project" value="UniProtKB-UniRule"/>
</dbReference>
<dbReference type="InterPro" id="IPR004791">
    <property type="entry name" value="UvrC"/>
</dbReference>
<dbReference type="PANTHER" id="PTHR30562:SF1">
    <property type="entry name" value="UVRABC SYSTEM PROTEIN C"/>
    <property type="match status" value="1"/>
</dbReference>
<dbReference type="SUPFAM" id="SSF82771">
    <property type="entry name" value="GIY-YIG endonuclease"/>
    <property type="match status" value="1"/>
</dbReference>
<dbReference type="GO" id="GO:0009380">
    <property type="term" value="C:excinuclease repair complex"/>
    <property type="evidence" value="ECO:0007669"/>
    <property type="project" value="InterPro"/>
</dbReference>
<dbReference type="InterPro" id="IPR038476">
    <property type="entry name" value="UvrC_RNase_H_dom_sf"/>
</dbReference>
<comment type="caution">
    <text evidence="10">The sequence shown here is derived from an EMBL/GenBank/DDBJ whole genome shotgun (WGS) entry which is preliminary data.</text>
</comment>
<evidence type="ECO:0000259" key="9">
    <source>
        <dbReference type="PROSITE" id="PS50165"/>
    </source>
</evidence>
<evidence type="ECO:0000256" key="1">
    <source>
        <dbReference type="ARBA" id="ARBA00022490"/>
    </source>
</evidence>
<dbReference type="InterPro" id="IPR001162">
    <property type="entry name" value="UvrC_RNase_H_dom"/>
</dbReference>
<comment type="similarity">
    <text evidence="6">Belongs to the UvrC family.</text>
</comment>
<dbReference type="GO" id="GO:0009381">
    <property type="term" value="F:excinuclease ABC activity"/>
    <property type="evidence" value="ECO:0007669"/>
    <property type="project" value="UniProtKB-UniRule"/>
</dbReference>
<accession>A0AAW6UA19</accession>
<dbReference type="Gene3D" id="3.30.420.340">
    <property type="entry name" value="UvrC, RNAse H endonuclease domain"/>
    <property type="match status" value="1"/>
</dbReference>
<keyword evidence="2 6" id="KW-0227">DNA damage</keyword>
<reference evidence="10" key="1">
    <citation type="submission" date="2023-05" db="EMBL/GenBank/DDBJ databases">
        <title>Mariniplasma microaerophilum sp. nov., a novel anaerobic mollicute isolated from terrestrial mud volcano, Taman Peninsula, Russia.</title>
        <authorList>
            <person name="Khomyakova M.A."/>
            <person name="Merkel A.Y."/>
            <person name="Slobodkin A.I."/>
        </authorList>
    </citation>
    <scope>NUCLEOTIDE SEQUENCE</scope>
    <source>
        <strain evidence="10">M4Ah</strain>
    </source>
</reference>
<dbReference type="InterPro" id="IPR001943">
    <property type="entry name" value="UVR_dom"/>
</dbReference>
<dbReference type="Pfam" id="PF22920">
    <property type="entry name" value="UvrC_RNaseH"/>
    <property type="match status" value="1"/>
</dbReference>
<name>A0AAW6UA19_9MOLU</name>
<dbReference type="InterPro" id="IPR050066">
    <property type="entry name" value="UvrABC_protein_C"/>
</dbReference>
<dbReference type="SUPFAM" id="SSF46600">
    <property type="entry name" value="C-terminal UvrC-binding domain of UvrB"/>
    <property type="match status" value="1"/>
</dbReference>
<dbReference type="NCBIfam" id="TIGR00194">
    <property type="entry name" value="uvrC"/>
    <property type="match status" value="1"/>
</dbReference>
<dbReference type="Gene3D" id="1.10.150.20">
    <property type="entry name" value="5' to 3' exonuclease, C-terminal subdomain"/>
    <property type="match status" value="1"/>
</dbReference>
<dbReference type="PROSITE" id="PS50164">
    <property type="entry name" value="GIY_YIG"/>
    <property type="match status" value="1"/>
</dbReference>
<feature type="domain" description="UvrC family homology region profile" evidence="9">
    <location>
        <begin position="243"/>
        <end position="456"/>
    </location>
</feature>
<dbReference type="RefSeq" id="WP_282840009.1">
    <property type="nucleotide sequence ID" value="NZ_JASCXW010000035.1"/>
</dbReference>
<protein>
    <recommendedName>
        <fullName evidence="6">UvrABC system protein C</fullName>
        <shortName evidence="6">Protein UvrC</shortName>
    </recommendedName>
    <alternativeName>
        <fullName evidence="6">Excinuclease ABC subunit C</fullName>
    </alternativeName>
</protein>
<dbReference type="Pfam" id="PF14520">
    <property type="entry name" value="HHH_5"/>
    <property type="match status" value="1"/>
</dbReference>
<feature type="domain" description="GIY-YIG" evidence="8">
    <location>
        <begin position="12"/>
        <end position="89"/>
    </location>
</feature>
<dbReference type="Pfam" id="PF08459">
    <property type="entry name" value="UvrC_RNaseH_dom"/>
    <property type="match status" value="1"/>
</dbReference>
<feature type="domain" description="UVR" evidence="7">
    <location>
        <begin position="191"/>
        <end position="226"/>
    </location>
</feature>
<proteinExistence type="inferred from homology"/>
<dbReference type="Pfam" id="PF01541">
    <property type="entry name" value="GIY-YIG"/>
    <property type="match status" value="1"/>
</dbReference>
<dbReference type="HAMAP" id="MF_00203">
    <property type="entry name" value="UvrC"/>
    <property type="match status" value="1"/>
</dbReference>
<gene>
    <name evidence="6 10" type="primary">uvrC</name>
    <name evidence="10" type="ORF">QJ521_08345</name>
</gene>
<keyword evidence="11" id="KW-1185">Reference proteome</keyword>
<keyword evidence="3 6" id="KW-0228">DNA excision</keyword>
<dbReference type="InterPro" id="IPR000305">
    <property type="entry name" value="GIY-YIG_endonuc"/>
</dbReference>
<dbReference type="PANTHER" id="PTHR30562">
    <property type="entry name" value="UVRC/OXIDOREDUCTASE"/>
    <property type="match status" value="1"/>
</dbReference>
<evidence type="ECO:0000256" key="6">
    <source>
        <dbReference type="HAMAP-Rule" id="MF_00203"/>
    </source>
</evidence>
<dbReference type="GO" id="GO:0009432">
    <property type="term" value="P:SOS response"/>
    <property type="evidence" value="ECO:0007669"/>
    <property type="project" value="UniProtKB-UniRule"/>
</dbReference>
<dbReference type="InterPro" id="IPR047296">
    <property type="entry name" value="GIY-YIG_UvrC_Cho"/>
</dbReference>
<organism evidence="10 11">
    <name type="scientific">Peloplasma aerotolerans</name>
    <dbReference type="NCBI Taxonomy" id="3044389"/>
    <lineage>
        <taxon>Bacteria</taxon>
        <taxon>Bacillati</taxon>
        <taxon>Mycoplasmatota</taxon>
        <taxon>Mollicutes</taxon>
        <taxon>Acholeplasmatales</taxon>
        <taxon>Acholeplasmataceae</taxon>
        <taxon>Peloplasma</taxon>
    </lineage>
</organism>
<dbReference type="CDD" id="cd10434">
    <property type="entry name" value="GIY-YIG_UvrC_Cho"/>
    <property type="match status" value="1"/>
</dbReference>
<dbReference type="Proteomes" id="UP001431532">
    <property type="component" value="Unassembled WGS sequence"/>
</dbReference>
<comment type="subunit">
    <text evidence="6">Interacts with UvrB in an incision complex.</text>
</comment>
<evidence type="ECO:0000256" key="3">
    <source>
        <dbReference type="ARBA" id="ARBA00022769"/>
    </source>
</evidence>
<dbReference type="Gene3D" id="3.40.1440.10">
    <property type="entry name" value="GIY-YIG endonuclease"/>
    <property type="match status" value="1"/>
</dbReference>
<dbReference type="SMART" id="SM00465">
    <property type="entry name" value="GIYc"/>
    <property type="match status" value="1"/>
</dbReference>
<evidence type="ECO:0000313" key="10">
    <source>
        <dbReference type="EMBL" id="MDI6453575.1"/>
    </source>
</evidence>
<dbReference type="PROSITE" id="PS50165">
    <property type="entry name" value="UVRC"/>
    <property type="match status" value="1"/>
</dbReference>
<evidence type="ECO:0000259" key="8">
    <source>
        <dbReference type="PROSITE" id="PS50164"/>
    </source>
</evidence>
<evidence type="ECO:0000256" key="4">
    <source>
        <dbReference type="ARBA" id="ARBA00022881"/>
    </source>
</evidence>
<dbReference type="InterPro" id="IPR010994">
    <property type="entry name" value="RuvA_2-like"/>
</dbReference>
<evidence type="ECO:0000313" key="11">
    <source>
        <dbReference type="Proteomes" id="UP001431532"/>
    </source>
</evidence>
<dbReference type="AlphaFoldDB" id="A0AAW6UA19"/>
<keyword evidence="6" id="KW-0742">SOS response</keyword>
<comment type="subcellular location">
    <subcellularLocation>
        <location evidence="6">Cytoplasm</location>
    </subcellularLocation>
</comment>